<name>A0A1H1YVF1_9MICC</name>
<dbReference type="InterPro" id="IPR009597">
    <property type="entry name" value="DUF1206"/>
</dbReference>
<feature type="transmembrane region" description="Helical" evidence="1">
    <location>
        <begin position="161"/>
        <end position="182"/>
    </location>
</feature>
<feature type="domain" description="DUF1206" evidence="2">
    <location>
        <begin position="80"/>
        <end position="146"/>
    </location>
</feature>
<keyword evidence="1" id="KW-0472">Membrane</keyword>
<feature type="transmembrane region" description="Helical" evidence="1">
    <location>
        <begin position="296"/>
        <end position="314"/>
    </location>
</feature>
<feature type="transmembrane region" description="Helical" evidence="1">
    <location>
        <begin position="255"/>
        <end position="276"/>
    </location>
</feature>
<evidence type="ECO:0000259" key="2">
    <source>
        <dbReference type="Pfam" id="PF06724"/>
    </source>
</evidence>
<dbReference type="AlphaFoldDB" id="A0A1H1YVF1"/>
<accession>A0A1H1YVF1</accession>
<evidence type="ECO:0000256" key="1">
    <source>
        <dbReference type="SAM" id="Phobius"/>
    </source>
</evidence>
<feature type="transmembrane region" description="Helical" evidence="1">
    <location>
        <begin position="121"/>
        <end position="141"/>
    </location>
</feature>
<keyword evidence="4" id="KW-1185">Reference proteome</keyword>
<dbReference type="EMBL" id="LT629779">
    <property type="protein sequence ID" value="SDT25299.1"/>
    <property type="molecule type" value="Genomic_DNA"/>
</dbReference>
<feature type="domain" description="DUF1206" evidence="2">
    <location>
        <begin position="166"/>
        <end position="230"/>
    </location>
</feature>
<protein>
    <recommendedName>
        <fullName evidence="2">DUF1206 domain-containing protein</fullName>
    </recommendedName>
</protein>
<keyword evidence="1" id="KW-1133">Transmembrane helix</keyword>
<evidence type="ECO:0000313" key="3">
    <source>
        <dbReference type="EMBL" id="SDT25299.1"/>
    </source>
</evidence>
<keyword evidence="1" id="KW-0812">Transmembrane</keyword>
<dbReference type="Pfam" id="PF06724">
    <property type="entry name" value="DUF1206"/>
    <property type="match status" value="3"/>
</dbReference>
<sequence length="324" mass="32983">MTAIVYPLRRIPAGQVCPHGIYRSTLKHSHRGQGTDASEQMISVRSKGPAMGNASEKANRAVSGAASASRSPALRVLARAGYVFIGLLHILIGVIALQIAGGQGGEADQTGAIGAVASKPGGVFLLWAGAVACAALALWMVSEAVFEARSQSESKKKLQKAGTAGGKALVFGVLAFTFAVFATGGSKSSSQSATDFTAKLMAAPAGVVLLVVVGLAIIGAGGYYAYKGFSRHFMEDLQDPGNARTAVEWTGSVGYVAKGVVLAVVGVLVIAAAVTADPSKSTGLDGGLKTLGSQPYGTVLLAVIAVGLACYGVYSMARARYGRF</sequence>
<dbReference type="Proteomes" id="UP000198751">
    <property type="component" value="Chromosome I"/>
</dbReference>
<reference evidence="4" key="1">
    <citation type="submission" date="2016-10" db="EMBL/GenBank/DDBJ databases">
        <authorList>
            <person name="Varghese N."/>
            <person name="Submissions S."/>
        </authorList>
    </citation>
    <scope>NUCLEOTIDE SEQUENCE [LARGE SCALE GENOMIC DNA]</scope>
    <source>
        <strain evidence="4">IMMIB L-1606</strain>
    </source>
</reference>
<proteinExistence type="predicted"/>
<feature type="transmembrane region" description="Helical" evidence="1">
    <location>
        <begin position="80"/>
        <end position="101"/>
    </location>
</feature>
<gene>
    <name evidence="3" type="ORF">SAMN04489743_2172</name>
</gene>
<feature type="transmembrane region" description="Helical" evidence="1">
    <location>
        <begin position="202"/>
        <end position="226"/>
    </location>
</feature>
<organism evidence="3 4">
    <name type="scientific">Pseudarthrobacter equi</name>
    <dbReference type="NCBI Taxonomy" id="728066"/>
    <lineage>
        <taxon>Bacteria</taxon>
        <taxon>Bacillati</taxon>
        <taxon>Actinomycetota</taxon>
        <taxon>Actinomycetes</taxon>
        <taxon>Micrococcales</taxon>
        <taxon>Micrococcaceae</taxon>
        <taxon>Pseudarthrobacter</taxon>
    </lineage>
</organism>
<evidence type="ECO:0000313" key="4">
    <source>
        <dbReference type="Proteomes" id="UP000198751"/>
    </source>
</evidence>
<feature type="domain" description="DUF1206" evidence="2">
    <location>
        <begin position="253"/>
        <end position="322"/>
    </location>
</feature>